<evidence type="ECO:0000313" key="2">
    <source>
        <dbReference type="Proteomes" id="UP001161160"/>
    </source>
</evidence>
<dbReference type="EMBL" id="JARXYA010000011">
    <property type="protein sequence ID" value="MDH6504662.1"/>
    <property type="molecule type" value="Genomic_DNA"/>
</dbReference>
<keyword evidence="2" id="KW-1185">Reference proteome</keyword>
<proteinExistence type="predicted"/>
<organism evidence="1 2">
    <name type="scientific">Polynucleobacter sphagniphilus</name>
    <dbReference type="NCBI Taxonomy" id="1743169"/>
    <lineage>
        <taxon>Bacteria</taxon>
        <taxon>Pseudomonadati</taxon>
        <taxon>Pseudomonadota</taxon>
        <taxon>Betaproteobacteria</taxon>
        <taxon>Burkholderiales</taxon>
        <taxon>Burkholderiaceae</taxon>
        <taxon>Polynucleobacter</taxon>
    </lineage>
</organism>
<protein>
    <submittedName>
        <fullName evidence="1">Uncharacterized protein</fullName>
    </submittedName>
</protein>
<accession>A0AA43MBD5</accession>
<gene>
    <name evidence="1" type="ORF">M2127_001988</name>
</gene>
<sequence length="60" mass="6974">MNTPLKKDWVDLLEKAALKLRSPAPDLKEQFVQSKGWTTNRQEKSFLVDTKFALKLDEII</sequence>
<evidence type="ECO:0000313" key="1">
    <source>
        <dbReference type="EMBL" id="MDH6504662.1"/>
    </source>
</evidence>
<comment type="caution">
    <text evidence="1">The sequence shown here is derived from an EMBL/GenBank/DDBJ whole genome shotgun (WGS) entry which is preliminary data.</text>
</comment>
<dbReference type="Proteomes" id="UP001161160">
    <property type="component" value="Unassembled WGS sequence"/>
</dbReference>
<dbReference type="RefSeq" id="WP_076023086.1">
    <property type="nucleotide sequence ID" value="NZ_JAQFIK010000001.1"/>
</dbReference>
<name>A0AA43MBD5_9BURK</name>
<dbReference type="GeneID" id="83595421"/>
<reference evidence="1" key="1">
    <citation type="submission" date="2023-04" db="EMBL/GenBank/DDBJ databases">
        <title>Genome Encyclopedia of Bacteria and Archaea VI: Functional Genomics of Type Strains.</title>
        <authorList>
            <person name="Whitman W."/>
        </authorList>
    </citation>
    <scope>NUCLEOTIDE SEQUENCE</scope>
    <source>
        <strain evidence="1">Enz.4-51</strain>
    </source>
</reference>
<dbReference type="AlphaFoldDB" id="A0AA43MBD5"/>